<keyword evidence="3 8" id="KW-0812">Transmembrane</keyword>
<dbReference type="EMBL" id="AHAT01007440">
    <property type="status" value="NOT_ANNOTATED_CDS"/>
    <property type="molecule type" value="Genomic_DNA"/>
</dbReference>
<feature type="transmembrane region" description="Helical" evidence="9">
    <location>
        <begin position="128"/>
        <end position="159"/>
    </location>
</feature>
<dbReference type="Bgee" id="ENSLOCG00000013576">
    <property type="expression patterns" value="Expressed in mesonephros and 9 other cell types or tissues"/>
</dbReference>
<feature type="transmembrane region" description="Helical" evidence="9">
    <location>
        <begin position="523"/>
        <end position="542"/>
    </location>
</feature>
<reference evidence="11" key="1">
    <citation type="submission" date="2011-12" db="EMBL/GenBank/DDBJ databases">
        <title>The Draft Genome of Lepisosteus oculatus.</title>
        <authorList>
            <consortium name="The Broad Institute Genome Assembly &amp; Analysis Group"/>
            <consortium name="Computational R&amp;D Group"/>
            <consortium name="and Sequencing Platform"/>
            <person name="Di Palma F."/>
            <person name="Alfoldi J."/>
            <person name="Johnson J."/>
            <person name="Berlin A."/>
            <person name="Gnerre S."/>
            <person name="Jaffe D."/>
            <person name="MacCallum I."/>
            <person name="Young S."/>
            <person name="Walker B.J."/>
            <person name="Lander E.S."/>
            <person name="Lindblad-Toh K."/>
        </authorList>
    </citation>
    <scope>NUCLEOTIDE SEQUENCE [LARGE SCALE GENOMIC DNA]</scope>
</reference>
<dbReference type="GeneTree" id="ENSGT00940000159688"/>
<keyword evidence="6" id="KW-0479">Metal-binding</keyword>
<feature type="transmembrane region" description="Helical" evidence="9">
    <location>
        <begin position="604"/>
        <end position="623"/>
    </location>
</feature>
<proteinExistence type="inferred from homology"/>
<dbReference type="SUPFAM" id="SSF161070">
    <property type="entry name" value="SNF-like"/>
    <property type="match status" value="1"/>
</dbReference>
<dbReference type="GO" id="GO:1903804">
    <property type="term" value="P:glycine import across plasma membrane"/>
    <property type="evidence" value="ECO:0000318"/>
    <property type="project" value="GO_Central"/>
</dbReference>
<evidence type="ECO:0000256" key="4">
    <source>
        <dbReference type="ARBA" id="ARBA00022989"/>
    </source>
</evidence>
<keyword evidence="4 9" id="KW-1133">Transmembrane helix</keyword>
<evidence type="ECO:0000256" key="1">
    <source>
        <dbReference type="ARBA" id="ARBA00004141"/>
    </source>
</evidence>
<dbReference type="InParanoid" id="W5N7Z2"/>
<feature type="disulfide bond" evidence="7">
    <location>
        <begin position="171"/>
        <end position="179"/>
    </location>
</feature>
<feature type="binding site" evidence="6">
    <location>
        <position position="73"/>
    </location>
    <ligand>
        <name>Na(+)</name>
        <dbReference type="ChEBI" id="CHEBI:29101"/>
        <label>1</label>
    </ligand>
</feature>
<comment type="subcellular location">
    <subcellularLocation>
        <location evidence="1">Membrane</location>
        <topology evidence="1">Multi-pass membrane protein</topology>
    </subcellularLocation>
</comment>
<keyword evidence="5 9" id="KW-0472">Membrane</keyword>
<feature type="transmembrane region" description="Helical" evidence="9">
    <location>
        <begin position="89"/>
        <end position="107"/>
    </location>
</feature>
<dbReference type="GO" id="GO:0001762">
    <property type="term" value="P:beta-alanine transport"/>
    <property type="evidence" value="ECO:0000318"/>
    <property type="project" value="GO_Central"/>
</dbReference>
<dbReference type="InterPro" id="IPR037272">
    <property type="entry name" value="SNS_sf"/>
</dbReference>
<name>W5N7Z2_LEPOC</name>
<evidence type="ECO:0000313" key="10">
    <source>
        <dbReference type="Ensembl" id="ENSLOCP00000016751.1"/>
    </source>
</evidence>
<keyword evidence="11" id="KW-1185">Reference proteome</keyword>
<evidence type="ECO:0000256" key="2">
    <source>
        <dbReference type="ARBA" id="ARBA00022448"/>
    </source>
</evidence>
<keyword evidence="7" id="KW-1015">Disulfide bond</keyword>
<feature type="transmembrane region" description="Helical" evidence="9">
    <location>
        <begin position="246"/>
        <end position="266"/>
    </location>
</feature>
<evidence type="ECO:0000256" key="6">
    <source>
        <dbReference type="PIRSR" id="PIRSR600175-1"/>
    </source>
</evidence>
<dbReference type="PROSITE" id="PS00754">
    <property type="entry name" value="NA_NEUROTRAN_SYMP_2"/>
    <property type="match status" value="1"/>
</dbReference>
<dbReference type="GO" id="GO:0005886">
    <property type="term" value="C:plasma membrane"/>
    <property type="evidence" value="ECO:0000318"/>
    <property type="project" value="GO_Central"/>
</dbReference>
<dbReference type="HOGENOM" id="CLU_006855_9_5_1"/>
<dbReference type="Pfam" id="PF00209">
    <property type="entry name" value="SNF"/>
    <property type="match status" value="1"/>
</dbReference>
<dbReference type="PANTHER" id="PTHR11616:SF286">
    <property type="entry name" value="SODIUM- AND CHLORIDE-DEPENDENT NEUTRAL AND BASIC AMINO ACID TRANSPORTER B(0+)"/>
    <property type="match status" value="1"/>
</dbReference>
<feature type="transmembrane region" description="Helical" evidence="9">
    <location>
        <begin position="60"/>
        <end position="77"/>
    </location>
</feature>
<dbReference type="GO" id="GO:0001761">
    <property type="term" value="F:beta-alanine transmembrane transporter activity"/>
    <property type="evidence" value="ECO:0000318"/>
    <property type="project" value="GO_Central"/>
</dbReference>
<dbReference type="GO" id="GO:1902270">
    <property type="term" value="P:(R)-carnitine transmembrane transport"/>
    <property type="evidence" value="ECO:0000318"/>
    <property type="project" value="GO_Central"/>
</dbReference>
<dbReference type="GO" id="GO:1901235">
    <property type="term" value="F:(R)-carnitine transmembrane transporter activity"/>
    <property type="evidence" value="ECO:0000318"/>
    <property type="project" value="GO_Central"/>
</dbReference>
<dbReference type="GO" id="GO:0015657">
    <property type="term" value="F:branched-chain amino acid:sodium symporter activity"/>
    <property type="evidence" value="ECO:0000318"/>
    <property type="project" value="GO_Central"/>
</dbReference>
<evidence type="ECO:0000313" key="11">
    <source>
        <dbReference type="Proteomes" id="UP000018468"/>
    </source>
</evidence>
<feature type="transmembrane region" description="Helical" evidence="9">
    <location>
        <begin position="488"/>
        <end position="511"/>
    </location>
</feature>
<feature type="binding site" evidence="6">
    <location>
        <position position="460"/>
    </location>
    <ligand>
        <name>Na(+)</name>
        <dbReference type="ChEBI" id="CHEBI:29101"/>
        <label>1</label>
    </ligand>
</feature>
<evidence type="ECO:0000256" key="7">
    <source>
        <dbReference type="PIRSR" id="PIRSR600175-2"/>
    </source>
</evidence>
<sequence>MGKNTLPVVADRPDKMIDLCFKNPAVSESEKKTTDLCHDPHTAKNDENVERGNWSSKTDYLLSMVGYAVGLGNVWRFPYLAYKNGGGAFLIPYTIMLALAGLPLFFLECSFGQFTSQGPVSVWKAVPILQGVGITMVIVSTFVAIYYNCIIAYSIYYLFASFQSPLPWSDCYDWSDKNCSKFPNDLCNVTSEVGRFIVVNTTWLSNKNETCPKQNVIPVPVQNPSEQYWDKVALRRSSGLDETGEVVWHLALCLLLSWIIVGAALYKGIKSSGKVVYFTATFPYVVLLILLVRGATLEGAGEGIEYYIGTQSNFSKLAEAEVWKDAATQIFYSLSTAWGGLMALSSYNKFHNNCYSDSIIVCVTNCGTSVFAGFAVFSVLGHIAHVSKKPVSEVAQSAQMLVFNETLKTYRHQASRTLIRHPWLRCSSFGLAFIAYPEALSKLPVSPLWSVLFFVMLLTLGLDSQFAIMETITTTLQDEFKFLKSKRIYVTFIACILLFLLGLPCVTRAGIYWVNLIDHFCAGWIILIAAVLELIGIGYIYGGNRFIKDIEMMIGEKNWYFWLWWRACWYIISPLVLIAILIWSLITFTSPSYGSVVYPDWGTSIGWCMTAFCLSWIPIIALVKTVKAKGSLWQRIRTVCSPTADWGPYLECHRGDRYIHQQCAWDQNLKKLRETKVSVIINDYNTQL</sequence>
<dbReference type="InterPro" id="IPR000175">
    <property type="entry name" value="Na/ntran_symport"/>
</dbReference>
<feature type="binding site" evidence="6">
    <location>
        <position position="69"/>
    </location>
    <ligand>
        <name>Na(+)</name>
        <dbReference type="ChEBI" id="CHEBI:29101"/>
        <label>1</label>
    </ligand>
</feature>
<feature type="binding site" evidence="6">
    <location>
        <position position="68"/>
    </location>
    <ligand>
        <name>Na(+)</name>
        <dbReference type="ChEBI" id="CHEBI:29101"/>
        <label>1</label>
    </ligand>
</feature>
<feature type="binding site" evidence="6">
    <location>
        <position position="464"/>
    </location>
    <ligand>
        <name>Na(+)</name>
        <dbReference type="ChEBI" id="CHEBI:29101"/>
        <label>1</label>
    </ligand>
</feature>
<keyword evidence="8" id="KW-0769">Symport</keyword>
<dbReference type="eggNOG" id="KOG3660">
    <property type="taxonomic scope" value="Eukaryota"/>
</dbReference>
<dbReference type="PROSITE" id="PS50267">
    <property type="entry name" value="NA_NEUROTRAN_SYMP_3"/>
    <property type="match status" value="1"/>
</dbReference>
<dbReference type="Ensembl" id="ENSLOCT00000016781.1">
    <property type="protein sequence ID" value="ENSLOCP00000016751.1"/>
    <property type="gene ID" value="ENSLOCG00000013576.1"/>
</dbReference>
<reference evidence="10" key="3">
    <citation type="submission" date="2025-09" db="UniProtKB">
        <authorList>
            <consortium name="Ensembl"/>
        </authorList>
    </citation>
    <scope>IDENTIFICATION</scope>
</reference>
<dbReference type="FunCoup" id="W5N7Z2">
    <property type="interactions" value="19"/>
</dbReference>
<comment type="similarity">
    <text evidence="8">Belongs to the sodium:neurotransmitter symporter (SNF) (TC 2.A.22) family.</text>
</comment>
<keyword evidence="2 8" id="KW-0813">Transport</keyword>
<feature type="binding site" evidence="6">
    <location>
        <position position="66"/>
    </location>
    <ligand>
        <name>Na(+)</name>
        <dbReference type="ChEBI" id="CHEBI:29101"/>
        <label>1</label>
    </ligand>
</feature>
<dbReference type="GO" id="GO:0046872">
    <property type="term" value="F:metal ion binding"/>
    <property type="evidence" value="ECO:0007669"/>
    <property type="project" value="UniProtKB-KW"/>
</dbReference>
<feature type="transmembrane region" description="Helical" evidence="9">
    <location>
        <begin position="563"/>
        <end position="584"/>
    </location>
</feature>
<dbReference type="AlphaFoldDB" id="W5N7Z2"/>
<feature type="binding site" evidence="6">
    <location>
        <position position="463"/>
    </location>
    <ligand>
        <name>Na(+)</name>
        <dbReference type="ChEBI" id="CHEBI:29101"/>
        <label>1</label>
    </ligand>
</feature>
<dbReference type="GO" id="GO:0035725">
    <property type="term" value="P:sodium ion transmembrane transport"/>
    <property type="evidence" value="ECO:0000318"/>
    <property type="project" value="GO_Central"/>
</dbReference>
<feature type="transmembrane region" description="Helical" evidence="9">
    <location>
        <begin position="448"/>
        <end position="468"/>
    </location>
</feature>
<dbReference type="STRING" id="7918.ENSLOCP00000016751"/>
<evidence type="ECO:0000256" key="9">
    <source>
        <dbReference type="SAM" id="Phobius"/>
    </source>
</evidence>
<evidence type="ECO:0000256" key="8">
    <source>
        <dbReference type="RuleBase" id="RU003732"/>
    </source>
</evidence>
<keyword evidence="6" id="KW-0915">Sodium</keyword>
<feature type="transmembrane region" description="Helical" evidence="9">
    <location>
        <begin position="359"/>
        <end position="384"/>
    </location>
</feature>
<feature type="binding site" evidence="6">
    <location>
        <position position="333"/>
    </location>
    <ligand>
        <name>Na(+)</name>
        <dbReference type="ChEBI" id="CHEBI:29101"/>
        <label>1</label>
    </ligand>
</feature>
<feature type="transmembrane region" description="Helical" evidence="9">
    <location>
        <begin position="330"/>
        <end position="347"/>
    </location>
</feature>
<evidence type="ECO:0000256" key="3">
    <source>
        <dbReference type="ARBA" id="ARBA00022692"/>
    </source>
</evidence>
<accession>W5N7Z2</accession>
<dbReference type="PANTHER" id="PTHR11616">
    <property type="entry name" value="SODIUM/CHLORIDE DEPENDENT TRANSPORTER"/>
    <property type="match status" value="1"/>
</dbReference>
<organism evidence="10 11">
    <name type="scientific">Lepisosteus oculatus</name>
    <name type="common">Spotted gar</name>
    <dbReference type="NCBI Taxonomy" id="7918"/>
    <lineage>
        <taxon>Eukaryota</taxon>
        <taxon>Metazoa</taxon>
        <taxon>Chordata</taxon>
        <taxon>Craniata</taxon>
        <taxon>Vertebrata</taxon>
        <taxon>Euteleostomi</taxon>
        <taxon>Actinopterygii</taxon>
        <taxon>Neopterygii</taxon>
        <taxon>Holostei</taxon>
        <taxon>Semionotiformes</taxon>
        <taxon>Lepisosteidae</taxon>
        <taxon>Lepisosteus</taxon>
    </lineage>
</organism>
<dbReference type="OMA" id="PVAMWKV"/>
<dbReference type="PROSITE" id="PS00610">
    <property type="entry name" value="NA_NEUROTRAN_SYMP_1"/>
    <property type="match status" value="1"/>
</dbReference>
<protein>
    <recommendedName>
        <fullName evidence="8">Transporter</fullName>
    </recommendedName>
</protein>
<dbReference type="GO" id="GO:0022858">
    <property type="term" value="F:alanine transmembrane transporter activity"/>
    <property type="evidence" value="ECO:0000318"/>
    <property type="project" value="GO_Central"/>
</dbReference>
<dbReference type="Proteomes" id="UP000018468">
    <property type="component" value="Linkage group LG7"/>
</dbReference>
<dbReference type="GO" id="GO:0015374">
    <property type="term" value="F:neutral, basic amino acid:sodium:chloride symporter activity"/>
    <property type="evidence" value="ECO:0000318"/>
    <property type="project" value="GO_Central"/>
</dbReference>
<dbReference type="PRINTS" id="PR00176">
    <property type="entry name" value="NANEUSMPORT"/>
</dbReference>
<evidence type="ECO:0000256" key="5">
    <source>
        <dbReference type="ARBA" id="ARBA00023136"/>
    </source>
</evidence>
<feature type="transmembrane region" description="Helical" evidence="9">
    <location>
        <begin position="275"/>
        <end position="292"/>
    </location>
</feature>
<feature type="binding site" evidence="6">
    <location>
        <position position="365"/>
    </location>
    <ligand>
        <name>Na(+)</name>
        <dbReference type="ChEBI" id="CHEBI:29101"/>
        <label>1</label>
    </ligand>
</feature>
<reference evidence="10" key="2">
    <citation type="submission" date="2025-08" db="UniProtKB">
        <authorList>
            <consortium name="Ensembl"/>
        </authorList>
    </citation>
    <scope>IDENTIFICATION</scope>
</reference>